<keyword evidence="2" id="KW-1185">Reference proteome</keyword>
<dbReference type="Gene3D" id="3.20.20.140">
    <property type="entry name" value="Metal-dependent hydrolases"/>
    <property type="match status" value="1"/>
</dbReference>
<dbReference type="EMBL" id="UAPV01000001">
    <property type="protein sequence ID" value="SPT70693.1"/>
    <property type="molecule type" value="Genomic_DNA"/>
</dbReference>
<dbReference type="AlphaFoldDB" id="A0A2X0VA90"/>
<dbReference type="PANTHER" id="PTHR47176">
    <property type="entry name" value="OSJNBA0020J04.13 PROTEIN"/>
    <property type="match status" value="1"/>
</dbReference>
<sequence>MLTDSHVHLSFVKDKSAFLKSTLASKIKPVFMGVDESSVNDLVNLCKSHNIAFFAGFHPLFLDKMCVSDRQGYIKAYLDRLFTLHNSVIKDRDFYNLCGLGEIGIDKRASVSAQEQIAICKAQLDVAFKYKKAVSLHVVKGHDLMLSLLSCLKAEHKLPVFCIHGATLSYDLIKAYSSYNAYFSFGSNLIKKKMTADTISDVKDTVCVANGNVKDNVKYLISDKCQTMLKLISQDRILIESDYDGCSDIYPHAFLHNVYKSVAEILDLDEKSLERLVSDNLYNFIGAKSV</sequence>
<reference evidence="1 2" key="1">
    <citation type="submission" date="2018-06" db="EMBL/GenBank/DDBJ databases">
        <authorList>
            <consortium name="Pathogen Informatics"/>
            <person name="Doyle S."/>
        </authorList>
    </citation>
    <scope>NUCLEOTIDE SEQUENCE [LARGE SCALE GENOMIC DNA]</scope>
    <source>
        <strain evidence="1 2">NCTC13093</strain>
    </source>
</reference>
<dbReference type="InterPro" id="IPR032466">
    <property type="entry name" value="Metal_Hydrolase"/>
</dbReference>
<name>A0A2X0VA90_9GAMM</name>
<accession>A0A2X0VA90</accession>
<evidence type="ECO:0000313" key="2">
    <source>
        <dbReference type="Proteomes" id="UP000250086"/>
    </source>
</evidence>
<organism evidence="1 2">
    <name type="scientific">Anaerobiospirillum thomasii</name>
    <dbReference type="NCBI Taxonomy" id="179995"/>
    <lineage>
        <taxon>Bacteria</taxon>
        <taxon>Pseudomonadati</taxon>
        <taxon>Pseudomonadota</taxon>
        <taxon>Gammaproteobacteria</taxon>
        <taxon>Aeromonadales</taxon>
        <taxon>Succinivibrionaceae</taxon>
        <taxon>Anaerobiospirillum</taxon>
    </lineage>
</organism>
<dbReference type="GO" id="GO:0016788">
    <property type="term" value="F:hydrolase activity, acting on ester bonds"/>
    <property type="evidence" value="ECO:0007669"/>
    <property type="project" value="InterPro"/>
</dbReference>
<proteinExistence type="predicted"/>
<gene>
    <name evidence="1" type="ORF">NCTC13093_02111</name>
</gene>
<dbReference type="Proteomes" id="UP000250086">
    <property type="component" value="Unassembled WGS sequence"/>
</dbReference>
<dbReference type="Pfam" id="PF01026">
    <property type="entry name" value="TatD_DNase"/>
    <property type="match status" value="1"/>
</dbReference>
<dbReference type="InterPro" id="IPR001130">
    <property type="entry name" value="TatD-like"/>
</dbReference>
<dbReference type="SUPFAM" id="SSF51556">
    <property type="entry name" value="Metallo-dependent hydrolases"/>
    <property type="match status" value="1"/>
</dbReference>
<dbReference type="PANTHER" id="PTHR47176:SF1">
    <property type="entry name" value="OS04G0577500 PROTEIN"/>
    <property type="match status" value="1"/>
</dbReference>
<dbReference type="RefSeq" id="WP_113744734.1">
    <property type="nucleotide sequence ID" value="NZ_UAPV01000001.1"/>
</dbReference>
<evidence type="ECO:0000313" key="1">
    <source>
        <dbReference type="EMBL" id="SPT70693.1"/>
    </source>
</evidence>
<protein>
    <submittedName>
        <fullName evidence="1">Mg-dependent DNase</fullName>
    </submittedName>
</protein>